<evidence type="ECO:0000313" key="18">
    <source>
        <dbReference type="Proteomes" id="UP001501940"/>
    </source>
</evidence>
<accession>A0A3Q1AQQ9</accession>
<dbReference type="InterPro" id="IPR031099">
    <property type="entry name" value="BRCA1-associated"/>
</dbReference>
<feature type="region of interest" description="Disordered" evidence="14">
    <location>
        <begin position="822"/>
        <end position="852"/>
    </location>
</feature>
<dbReference type="GO" id="GO:0043009">
    <property type="term" value="P:chordate embryonic development"/>
    <property type="evidence" value="ECO:0007669"/>
    <property type="project" value="TreeGrafter"/>
</dbReference>
<feature type="domain" description="RING-type" evidence="15">
    <location>
        <begin position="22"/>
        <end position="64"/>
    </location>
</feature>
<dbReference type="KEGG" id="aoce:111567306"/>
<feature type="compositionally biased region" description="Basic and acidic residues" evidence="14">
    <location>
        <begin position="586"/>
        <end position="605"/>
    </location>
</feature>
<feature type="domain" description="BRCT" evidence="16">
    <location>
        <begin position="1232"/>
        <end position="1317"/>
    </location>
</feature>
<feature type="compositionally biased region" description="Basic and acidic residues" evidence="14">
    <location>
        <begin position="772"/>
        <end position="783"/>
    </location>
</feature>
<evidence type="ECO:0000313" key="17">
    <source>
        <dbReference type="Ensembl" id="ENSAOCP00000000481.2"/>
    </source>
</evidence>
<dbReference type="SUPFAM" id="SSF57850">
    <property type="entry name" value="RING/U-box"/>
    <property type="match status" value="1"/>
</dbReference>
<dbReference type="SMART" id="SM00184">
    <property type="entry name" value="RING"/>
    <property type="match status" value="1"/>
</dbReference>
<evidence type="ECO:0000256" key="13">
    <source>
        <dbReference type="PROSITE-ProRule" id="PRU00175"/>
    </source>
</evidence>
<dbReference type="Ensembl" id="ENSAOCT00000014850.2">
    <property type="protein sequence ID" value="ENSAOCP00000000481.2"/>
    <property type="gene ID" value="ENSAOCG00000003331.2"/>
</dbReference>
<dbReference type="OMA" id="CNVLQQV"/>
<feature type="compositionally biased region" description="Basic and acidic residues" evidence="14">
    <location>
        <begin position="469"/>
        <end position="488"/>
    </location>
</feature>
<dbReference type="PANTHER" id="PTHR13763:SF0">
    <property type="entry name" value="BREAST CANCER TYPE 1 SUSCEPTIBILITY PROTEIN"/>
    <property type="match status" value="1"/>
</dbReference>
<dbReference type="PROSITE" id="PS50089">
    <property type="entry name" value="ZF_RING_2"/>
    <property type="match status" value="1"/>
</dbReference>
<feature type="region of interest" description="Disordered" evidence="14">
    <location>
        <begin position="951"/>
        <end position="1026"/>
    </location>
</feature>
<dbReference type="GO" id="GO:0070531">
    <property type="term" value="C:BRCA1-A complex"/>
    <property type="evidence" value="ECO:0007669"/>
    <property type="project" value="TreeGrafter"/>
</dbReference>
<feature type="region of interest" description="Disordered" evidence="14">
    <location>
        <begin position="416"/>
        <end position="442"/>
    </location>
</feature>
<feature type="region of interest" description="Disordered" evidence="14">
    <location>
        <begin position="286"/>
        <end position="307"/>
    </location>
</feature>
<evidence type="ECO:0000256" key="8">
    <source>
        <dbReference type="ARBA" id="ARBA00022833"/>
    </source>
</evidence>
<evidence type="ECO:0000256" key="2">
    <source>
        <dbReference type="ARBA" id="ARBA00004286"/>
    </source>
</evidence>
<evidence type="ECO:0000256" key="14">
    <source>
        <dbReference type="SAM" id="MobiDB-lite"/>
    </source>
</evidence>
<feature type="compositionally biased region" description="Polar residues" evidence="14">
    <location>
        <begin position="1037"/>
        <end position="1047"/>
    </location>
</feature>
<feature type="compositionally biased region" description="Basic residues" evidence="14">
    <location>
        <begin position="489"/>
        <end position="504"/>
    </location>
</feature>
<dbReference type="InterPro" id="IPR001357">
    <property type="entry name" value="BRCT_dom"/>
</dbReference>
<dbReference type="GO" id="GO:0005694">
    <property type="term" value="C:chromosome"/>
    <property type="evidence" value="ECO:0007669"/>
    <property type="project" value="UniProtKB-SubCell"/>
</dbReference>
<feature type="region of interest" description="Disordered" evidence="14">
    <location>
        <begin position="662"/>
        <end position="689"/>
    </location>
</feature>
<keyword evidence="18" id="KW-1185">Reference proteome</keyword>
<dbReference type="InterPro" id="IPR001841">
    <property type="entry name" value="Znf_RING"/>
</dbReference>
<feature type="compositionally biased region" description="Basic and acidic residues" evidence="14">
    <location>
        <begin position="106"/>
        <end position="120"/>
    </location>
</feature>
<feature type="region of interest" description="Disordered" evidence="14">
    <location>
        <begin position="1032"/>
        <end position="1051"/>
    </location>
</feature>
<feature type="compositionally biased region" description="Acidic residues" evidence="14">
    <location>
        <begin position="292"/>
        <end position="301"/>
    </location>
</feature>
<keyword evidence="8" id="KW-0862">Zinc</keyword>
<dbReference type="Proteomes" id="UP001501940">
    <property type="component" value="Chromosome 18"/>
</dbReference>
<keyword evidence="10" id="KW-0539">Nucleus</keyword>
<feature type="compositionally biased region" description="Basic and acidic residues" evidence="14">
    <location>
        <begin position="1013"/>
        <end position="1025"/>
    </location>
</feature>
<dbReference type="GO" id="GO:0031436">
    <property type="term" value="C:BRCA1-BARD1 complex"/>
    <property type="evidence" value="ECO:0007669"/>
    <property type="project" value="TreeGrafter"/>
</dbReference>
<dbReference type="GO" id="GO:0045944">
    <property type="term" value="P:positive regulation of transcription by RNA polymerase II"/>
    <property type="evidence" value="ECO:0007669"/>
    <property type="project" value="TreeGrafter"/>
</dbReference>
<feature type="compositionally biased region" description="Basic and acidic residues" evidence="14">
    <location>
        <begin position="389"/>
        <end position="401"/>
    </location>
</feature>
<feature type="region of interest" description="Disordered" evidence="14">
    <location>
        <begin position="104"/>
        <end position="152"/>
    </location>
</feature>
<dbReference type="PROSITE" id="PS00518">
    <property type="entry name" value="ZF_RING_1"/>
    <property type="match status" value="1"/>
</dbReference>
<organism evidence="17 18">
    <name type="scientific">Amphiprion ocellaris</name>
    <name type="common">Clown anemonefish</name>
    <dbReference type="NCBI Taxonomy" id="80972"/>
    <lineage>
        <taxon>Eukaryota</taxon>
        <taxon>Metazoa</taxon>
        <taxon>Chordata</taxon>
        <taxon>Craniata</taxon>
        <taxon>Vertebrata</taxon>
        <taxon>Euteleostomi</taxon>
        <taxon>Actinopterygii</taxon>
        <taxon>Neopterygii</taxon>
        <taxon>Teleostei</taxon>
        <taxon>Neoteleostei</taxon>
        <taxon>Acanthomorphata</taxon>
        <taxon>Ovalentaria</taxon>
        <taxon>Pomacentridae</taxon>
        <taxon>Amphiprion</taxon>
    </lineage>
</organism>
<dbReference type="InterPro" id="IPR036420">
    <property type="entry name" value="BRCT_dom_sf"/>
</dbReference>
<name>A0A3Q1AQQ9_AMPOC</name>
<dbReference type="GO" id="GO:0008270">
    <property type="term" value="F:zinc ion binding"/>
    <property type="evidence" value="ECO:0007669"/>
    <property type="project" value="UniProtKB-KW"/>
</dbReference>
<dbReference type="CDD" id="cd17735">
    <property type="entry name" value="BRCT_BRCA1_rpt1"/>
    <property type="match status" value="1"/>
</dbReference>
<sequence length="1435" mass="157035">MKTPEATDVKKGISVLWETLQCPICLDLMTMPVSTKCDHQFCKFCMMKILDSSKQNRASCPVCKAKITKRSLQESPGFQRLVAGLQDLIQAYEHDTGTNYFTGMPKPEKHSKVTDAELAKHPHSISSGDTLSTGHDNVQSADHDDLPQSNSSTVAAQNGFARLMGLEDSTPLATENEGLDSGLGDAPPTSDKKMSSPTDNVDPVQTEMSDVAKATSTHKTRSKRKSVNSENPCPLLVSDETEPQPLRKSSRKKCKKDLVPDKILEQKQKKSLEKVAEWLMKVPTEGSLELEKPDEDADDSDSCSSTSTINIKQHIRDLIPKKVEQARALEEQVFGAVYKRERRGNRTVSPPLNVFIEPPTPSEMQTHEGVSILREEDNLTPADCESNTEGDKQMTEEKNDTSSDIFKVAEQMDIREENNTDTHVDDLNNFPESDKIQGEDEGLCPVSDIVQQQPETKTKKRMHNPVQHVDSDLKEKAMAKSECTEQKKTDKRKGKKSNKGKPARVPKPLVLVEVQNGETSPKTTARSEEVHVQIENYPSSEDQETPVMRSNRRSRRLQLFASEVQEGFKKSNLKANVPEKNNSAAKKSENAKGETLGDKSPKKDYMTKAAKRNGCIYDEDIGGIENLESAEGASFLKTTENVKESIADAPNAEASAAVCVSAVPSSSSPPDTTVVGPTLENDKPTKTLTNSVHLEASVCEIKCAEMENEEEKNDSELDTEQLLRSFKAAKRKSFHLGRPNVKKSRQSDKENMLVTEAEEDYPDCSGVAKTSETTKQEALRDTGKSSCSDLIPPSNSPIQTRKPIAEKPDQVAIEALIADSSCSGQDSASSNLRNSLSSVLSPNKVTKSESESPQLSVIPQIVDSGLRFTAVEHEEPNEVSKSSQIEDSQLDCTARDASKGSEIGGSVSVRNSASNVKYCSVNTAEHIVIAESSLIHDDLVSPSVEIVHKAKTNSQGSGEVSGHSSINTNVRKTRRAQRLESSSESDCSGSKEELPTLTQIFGTSTRPSAVNQDQKESNEADRCEDAGVTADAAEPLSPNSVHSSQGSVDLFGTPDECDVPVNDTSVSFESSQFSSEVLVTQQKIEMQKELVRLEKLMALVSEVLQEKEGSPAKEVPSETHQDSKTTGQDAHKSHVCDQDAGQGLDGKHVPDAGQDPNAGVIEPNVSKHGGITENTVPHSICTELSVKGSGGSKMPGPTSASKALKNYSSPSDGHEDKENNSPPKDGCKAKLLLVSSGLGPNEQIMVKKFAKRVGARVVSQVTPDVTHVIMRTDEQLVCERTLKYFLGIASRKWVVSFQWITECFKQKKLLDESPFEVRGDVVNGFNHQGPWRARTTDNSNLLMRGFNICFQGPFTDMTTDEMEWMVELCGAAVVRDPLFLDSKQKSHQLVIVQPRSESSSSTYSSLSRQATVLTRGWLLDTVATYTLQNFNNYTA</sequence>
<feature type="region of interest" description="Disordered" evidence="14">
    <location>
        <begin position="454"/>
        <end position="529"/>
    </location>
</feature>
<evidence type="ECO:0000256" key="1">
    <source>
        <dbReference type="ARBA" id="ARBA00004123"/>
    </source>
</evidence>
<dbReference type="PANTHER" id="PTHR13763">
    <property type="entry name" value="BREAST CANCER TYPE 1 SUSCEPTIBILITY PROTEIN BRCA1"/>
    <property type="match status" value="1"/>
</dbReference>
<dbReference type="SUPFAM" id="SSF52113">
    <property type="entry name" value="BRCT domain"/>
    <property type="match status" value="2"/>
</dbReference>
<dbReference type="Pfam" id="PF00533">
    <property type="entry name" value="BRCT"/>
    <property type="match status" value="2"/>
</dbReference>
<dbReference type="InterPro" id="IPR017907">
    <property type="entry name" value="Znf_RING_CS"/>
</dbReference>
<dbReference type="Gene3D" id="3.40.50.10190">
    <property type="entry name" value="BRCT domain"/>
    <property type="match status" value="2"/>
</dbReference>
<protein>
    <recommendedName>
        <fullName evidence="12">RING-type E3 ubiquitin transferase BRCA1</fullName>
    </recommendedName>
</protein>
<evidence type="ECO:0000256" key="5">
    <source>
        <dbReference type="ARBA" id="ARBA00022737"/>
    </source>
</evidence>
<dbReference type="GO" id="GO:0000724">
    <property type="term" value="P:double-strand break repair via homologous recombination"/>
    <property type="evidence" value="ECO:0007669"/>
    <property type="project" value="TreeGrafter"/>
</dbReference>
<feature type="compositionally biased region" description="Polar residues" evidence="14">
    <location>
        <begin position="124"/>
        <end position="140"/>
    </location>
</feature>
<keyword evidence="9" id="KW-0234">DNA repair</keyword>
<feature type="region of interest" description="Disordered" evidence="14">
    <location>
        <begin position="734"/>
        <end position="801"/>
    </location>
</feature>
<reference evidence="17" key="2">
    <citation type="submission" date="2025-08" db="UniProtKB">
        <authorList>
            <consortium name="Ensembl"/>
        </authorList>
    </citation>
    <scope>IDENTIFICATION</scope>
</reference>
<feature type="compositionally biased region" description="Basic and acidic residues" evidence="14">
    <location>
        <begin position="416"/>
        <end position="438"/>
    </location>
</feature>
<evidence type="ECO:0000259" key="16">
    <source>
        <dbReference type="PROSITE" id="PS50172"/>
    </source>
</evidence>
<dbReference type="GeneID" id="111567306"/>
<dbReference type="FunFam" id="3.40.50.10190:FF:000025">
    <property type="entry name" value="Breast cancer type 1 susceptibility protein homolog"/>
    <property type="match status" value="1"/>
</dbReference>
<keyword evidence="4" id="KW-0479">Metal-binding</keyword>
<evidence type="ECO:0000256" key="12">
    <source>
        <dbReference type="ARBA" id="ARBA00031556"/>
    </source>
</evidence>
<dbReference type="Pfam" id="PF00097">
    <property type="entry name" value="zf-C3HC4"/>
    <property type="match status" value="1"/>
</dbReference>
<feature type="compositionally biased region" description="Low complexity" evidence="14">
    <location>
        <begin position="822"/>
        <end position="843"/>
    </location>
</feature>
<evidence type="ECO:0000256" key="10">
    <source>
        <dbReference type="ARBA" id="ARBA00023242"/>
    </source>
</evidence>
<comment type="subcellular location">
    <subcellularLocation>
        <location evidence="2">Chromosome</location>
    </subcellularLocation>
    <subcellularLocation>
        <location evidence="1">Nucleus</location>
    </subcellularLocation>
</comment>
<feature type="region of interest" description="Disordered" evidence="14">
    <location>
        <begin position="1106"/>
        <end position="1226"/>
    </location>
</feature>
<dbReference type="Gene3D" id="3.30.40.10">
    <property type="entry name" value="Zinc/RING finger domain, C3HC4 (zinc finger)"/>
    <property type="match status" value="1"/>
</dbReference>
<evidence type="ECO:0000256" key="11">
    <source>
        <dbReference type="ARBA" id="ARBA00023306"/>
    </source>
</evidence>
<evidence type="ECO:0000256" key="7">
    <source>
        <dbReference type="ARBA" id="ARBA00022771"/>
    </source>
</evidence>
<reference evidence="17 18" key="1">
    <citation type="submission" date="2022-01" db="EMBL/GenBank/DDBJ databases">
        <title>A chromosome-scale genome assembly of the false clownfish, Amphiprion ocellaris.</title>
        <authorList>
            <person name="Ryu T."/>
        </authorList>
    </citation>
    <scope>NUCLEOTIDE SEQUENCE [LARGE SCALE GENOMIC DNA]</scope>
</reference>
<dbReference type="RefSeq" id="XP_023124084.2">
    <property type="nucleotide sequence ID" value="XM_023268316.3"/>
</dbReference>
<dbReference type="PIRSF" id="PIRSF001734">
    <property type="entry name" value="BRCA1"/>
    <property type="match status" value="1"/>
</dbReference>
<feature type="compositionally biased region" description="Polar residues" evidence="14">
    <location>
        <begin position="952"/>
        <end position="970"/>
    </location>
</feature>
<evidence type="ECO:0000256" key="3">
    <source>
        <dbReference type="ARBA" id="ARBA00022454"/>
    </source>
</evidence>
<reference evidence="17" key="3">
    <citation type="submission" date="2025-09" db="UniProtKB">
        <authorList>
            <consortium name="Ensembl"/>
        </authorList>
    </citation>
    <scope>IDENTIFICATION</scope>
</reference>
<feature type="domain" description="BRCT" evidence="16">
    <location>
        <begin position="1338"/>
        <end position="1435"/>
    </location>
</feature>
<feature type="compositionally biased region" description="Basic residues" evidence="14">
    <location>
        <begin position="216"/>
        <end position="226"/>
    </location>
</feature>
<evidence type="ECO:0000256" key="9">
    <source>
        <dbReference type="ARBA" id="ARBA00023204"/>
    </source>
</evidence>
<feature type="region of interest" description="Disordered" evidence="14">
    <location>
        <begin position="574"/>
        <end position="605"/>
    </location>
</feature>
<dbReference type="InterPro" id="IPR018957">
    <property type="entry name" value="Znf_C3HC4_RING-type"/>
</dbReference>
<feature type="compositionally biased region" description="Polar residues" evidence="14">
    <location>
        <begin position="996"/>
        <end position="1012"/>
    </location>
</feature>
<dbReference type="CDD" id="cd16498">
    <property type="entry name" value="RING-HC_BRCA1"/>
    <property type="match status" value="1"/>
</dbReference>
<dbReference type="GeneTree" id="ENSGT00440000034289"/>
<feature type="compositionally biased region" description="Polar residues" evidence="14">
    <location>
        <begin position="1198"/>
        <end position="1211"/>
    </location>
</feature>
<keyword evidence="3" id="KW-0158">Chromosome</keyword>
<dbReference type="FunFam" id="3.40.50.10190:FF:000006">
    <property type="entry name" value="Breast cancer type 1 susceptibility protein homolog"/>
    <property type="match status" value="1"/>
</dbReference>
<feature type="compositionally biased region" description="Basic residues" evidence="14">
    <location>
        <begin position="734"/>
        <end position="744"/>
    </location>
</feature>
<evidence type="ECO:0000259" key="15">
    <source>
        <dbReference type="PROSITE" id="PS50089"/>
    </source>
</evidence>
<keyword evidence="7 13" id="KW-0863">Zinc-finger</keyword>
<dbReference type="SMART" id="SM00292">
    <property type="entry name" value="BRCT"/>
    <property type="match status" value="2"/>
</dbReference>
<dbReference type="GO" id="GO:0004842">
    <property type="term" value="F:ubiquitin-protein transferase activity"/>
    <property type="evidence" value="ECO:0007669"/>
    <property type="project" value="TreeGrafter"/>
</dbReference>
<proteinExistence type="predicted"/>
<feature type="region of interest" description="Disordered" evidence="14">
    <location>
        <begin position="172"/>
        <end position="255"/>
    </location>
</feature>
<feature type="region of interest" description="Disordered" evidence="14">
    <location>
        <begin position="377"/>
        <end position="403"/>
    </location>
</feature>
<feature type="compositionally biased region" description="Basic and acidic residues" evidence="14">
    <location>
        <begin position="1106"/>
        <end position="1137"/>
    </location>
</feature>
<keyword evidence="5" id="KW-0677">Repeat</keyword>
<evidence type="ECO:0000256" key="6">
    <source>
        <dbReference type="ARBA" id="ARBA00022763"/>
    </source>
</evidence>
<dbReference type="GO" id="GO:0007095">
    <property type="term" value="P:mitotic G2 DNA damage checkpoint signaling"/>
    <property type="evidence" value="ECO:0007669"/>
    <property type="project" value="TreeGrafter"/>
</dbReference>
<keyword evidence="6" id="KW-0227">DNA damage</keyword>
<dbReference type="STRING" id="80972.ENSAOCP00000000481"/>
<keyword evidence="11" id="KW-0131">Cell cycle</keyword>
<evidence type="ECO:0000256" key="4">
    <source>
        <dbReference type="ARBA" id="ARBA00022723"/>
    </source>
</evidence>
<dbReference type="InterPro" id="IPR013083">
    <property type="entry name" value="Znf_RING/FYVE/PHD"/>
</dbReference>
<dbReference type="PROSITE" id="PS50172">
    <property type="entry name" value="BRCT"/>
    <property type="match status" value="2"/>
</dbReference>